<keyword evidence="1" id="KW-1133">Transmembrane helix</keyword>
<reference evidence="2 4" key="1">
    <citation type="submission" date="2009-09" db="EMBL/GenBank/DDBJ databases">
        <authorList>
            <person name="Qin X."/>
            <person name="Bachman B."/>
            <person name="Battles P."/>
            <person name="Bell A."/>
            <person name="Bess C."/>
            <person name="Bickham C."/>
            <person name="Chaboub L."/>
            <person name="Chen D."/>
            <person name="Coyle M."/>
            <person name="Deiros D.R."/>
            <person name="Dinh H."/>
            <person name="Forbes L."/>
            <person name="Fowler G."/>
            <person name="Francisco L."/>
            <person name="Fu Q."/>
            <person name="Gubbala S."/>
            <person name="Hale W."/>
            <person name="Han Y."/>
            <person name="Hemphill L."/>
            <person name="Highlander S.K."/>
            <person name="Hirani K."/>
            <person name="Hogues M."/>
            <person name="Jackson L."/>
            <person name="Jakkamsetti A."/>
            <person name="Javaid M."/>
            <person name="Jiang H."/>
            <person name="Korchina V."/>
            <person name="Kovar C."/>
            <person name="Lara F."/>
            <person name="Lee S."/>
            <person name="Mata R."/>
            <person name="Mathew T."/>
            <person name="Moen C."/>
            <person name="Morales K."/>
            <person name="Munidasa M."/>
            <person name="Nazareth L."/>
            <person name="Ngo R."/>
            <person name="Nguyen L."/>
            <person name="Okwuonu G."/>
            <person name="Ongeri F."/>
            <person name="Patil S."/>
            <person name="Petrosino J."/>
            <person name="Pham C."/>
            <person name="Pham P."/>
            <person name="Pu L.-L."/>
            <person name="Puazo M."/>
            <person name="Raj R."/>
            <person name="Reid J."/>
            <person name="Rouhana J."/>
            <person name="Saada N."/>
            <person name="Shang Y."/>
            <person name="Simmons D."/>
            <person name="Thornton R."/>
            <person name="Warren J."/>
            <person name="Weissenberger G."/>
            <person name="Zhang J."/>
            <person name="Zhang L."/>
            <person name="Zhou C."/>
            <person name="Zhu D."/>
            <person name="Muzny D."/>
            <person name="Worley K."/>
            <person name="Gibbs R."/>
        </authorList>
    </citation>
    <scope>NUCLEOTIDE SEQUENCE [LARGE SCALE GENOMIC DNA]</scope>
    <source>
        <strain evidence="2 4">DSM 16041</strain>
    </source>
</reference>
<dbReference type="EMBL" id="ACLL01000019">
    <property type="protein sequence ID" value="EEW54029.1"/>
    <property type="molecule type" value="Genomic_DNA"/>
</dbReference>
<dbReference type="AlphaFoldDB" id="C8P660"/>
<reference evidence="3 5" key="2">
    <citation type="journal article" date="2015" name="Genome Announc.">
        <title>Expanding the biotechnology potential of lactobacilli through comparative genomics of 213 strains and associated genera.</title>
        <authorList>
            <person name="Sun Z."/>
            <person name="Harris H.M."/>
            <person name="McCann A."/>
            <person name="Guo C."/>
            <person name="Argimon S."/>
            <person name="Zhang W."/>
            <person name="Yang X."/>
            <person name="Jeffery I.B."/>
            <person name="Cooney J.C."/>
            <person name="Kagawa T.F."/>
            <person name="Liu W."/>
            <person name="Song Y."/>
            <person name="Salvetti E."/>
            <person name="Wrobel A."/>
            <person name="Rasinkangas P."/>
            <person name="Parkhill J."/>
            <person name="Rea M.C."/>
            <person name="O'Sullivan O."/>
            <person name="Ritari J."/>
            <person name="Douillard F.P."/>
            <person name="Paul Ross R."/>
            <person name="Yang R."/>
            <person name="Briner A.E."/>
            <person name="Felis G.E."/>
            <person name="de Vos W.M."/>
            <person name="Barrangou R."/>
            <person name="Klaenhammer T.R."/>
            <person name="Caufield P.W."/>
            <person name="Cui Y."/>
            <person name="Zhang H."/>
            <person name="O'Toole P.W."/>
        </authorList>
    </citation>
    <scope>NUCLEOTIDE SEQUENCE [LARGE SCALE GENOMIC DNA]</scope>
    <source>
        <strain evidence="3 5">DSM 16041</strain>
    </source>
</reference>
<gene>
    <name evidence="3" type="ORF">FC31_GL001045</name>
    <name evidence="2" type="ORF">HMPREF0494_0804</name>
</gene>
<name>C8P660_9LACO</name>
<proteinExistence type="predicted"/>
<evidence type="ECO:0000256" key="1">
    <source>
        <dbReference type="SAM" id="Phobius"/>
    </source>
</evidence>
<keyword evidence="1" id="KW-0472">Membrane</keyword>
<dbReference type="Proteomes" id="UP000051883">
    <property type="component" value="Unassembled WGS sequence"/>
</dbReference>
<protein>
    <recommendedName>
        <fullName evidence="6">Zinc-ribbon domain-containing protein</fullName>
    </recommendedName>
</protein>
<dbReference type="Proteomes" id="UP000003675">
    <property type="component" value="Unassembled WGS sequence"/>
</dbReference>
<keyword evidence="1" id="KW-0812">Transmembrane</keyword>
<evidence type="ECO:0008006" key="6">
    <source>
        <dbReference type="Google" id="ProtNLM"/>
    </source>
</evidence>
<dbReference type="STRING" id="525309.HMPREF0494_0804"/>
<accession>C8P660</accession>
<dbReference type="PATRIC" id="fig|525309.8.peg.1055"/>
<feature type="transmembrane region" description="Helical" evidence="1">
    <location>
        <begin position="61"/>
        <end position="81"/>
    </location>
</feature>
<dbReference type="HOGENOM" id="CLU_1164668_0_0_9"/>
<sequence length="238" mass="26675">MKFCPNCGNKLNGNESKCPKCGLVLKKKQPKENKQDHDIKEILNKVDSTRFKDLGRQHKKLIIGIVCAIVAVIVVYSQIYVPHVVDSALENNGFTSAKGYKVNIDRGNKTITVMPNFGSQQQINSQLESNGFDTRVVTAESQMSNVAHEIAGKTFGKWTVRMTAENVHTRDYKLAYYWVFKGTKETTRFQTSPVGQEFRRHYLQQKEDEANEEDKAHTDDVITAGALGGALGFMAGAW</sequence>
<organism evidence="2 4">
    <name type="scientific">Limosilactobacillus antri DSM 16041</name>
    <dbReference type="NCBI Taxonomy" id="525309"/>
    <lineage>
        <taxon>Bacteria</taxon>
        <taxon>Bacillati</taxon>
        <taxon>Bacillota</taxon>
        <taxon>Bacilli</taxon>
        <taxon>Lactobacillales</taxon>
        <taxon>Lactobacillaceae</taxon>
        <taxon>Limosilactobacillus</taxon>
    </lineage>
</organism>
<evidence type="ECO:0000313" key="4">
    <source>
        <dbReference type="Proteomes" id="UP000003675"/>
    </source>
</evidence>
<evidence type="ECO:0000313" key="2">
    <source>
        <dbReference type="EMBL" id="EEW54029.1"/>
    </source>
</evidence>
<comment type="caution">
    <text evidence="2">The sequence shown here is derived from an EMBL/GenBank/DDBJ whole genome shotgun (WGS) entry which is preliminary data.</text>
</comment>
<dbReference type="EMBL" id="AZDK01000026">
    <property type="protein sequence ID" value="KRK57242.1"/>
    <property type="molecule type" value="Genomic_DNA"/>
</dbReference>
<evidence type="ECO:0000313" key="3">
    <source>
        <dbReference type="EMBL" id="KRK57242.1"/>
    </source>
</evidence>
<dbReference type="OrthoDB" id="2293175at2"/>
<keyword evidence="5" id="KW-1185">Reference proteome</keyword>
<evidence type="ECO:0000313" key="5">
    <source>
        <dbReference type="Proteomes" id="UP000051883"/>
    </source>
</evidence>
<dbReference type="RefSeq" id="WP_007124107.1">
    <property type="nucleotide sequence ID" value="NZ_AZDK01000026.1"/>
</dbReference>